<name>A0A481YPM6_9VIRU</name>
<sequence length="202" mass="22021">MANFKRVYSFCETPPGVIKAVDCGIGTPANNEYSFFNSQLFTEECFTMNFASTVLFRVLTPEVGAFQVNNLASSSPGSTITSSGINSQFIDTVEAGSYRFHVNFTISNVIAGLSSRPRFTFTLGTPAATPYTNPDTGFLQVSTEFEVFTVTTNFFGVFECVIHGVVDLPANSSTTILLKPDVLTPDKEYDFGTFNVEVTRIA</sequence>
<organism evidence="1">
    <name type="scientific">Iridovirus LCIVAC01</name>
    <dbReference type="NCBI Taxonomy" id="2506607"/>
    <lineage>
        <taxon>Viruses</taxon>
        <taxon>Varidnaviria</taxon>
        <taxon>Bamfordvirae</taxon>
        <taxon>Nucleocytoviricota</taxon>
        <taxon>Megaviricetes</taxon>
        <taxon>Pimascovirales</taxon>
        <taxon>Pimascovirales incertae sedis</taxon>
        <taxon>Iridoviridae</taxon>
    </lineage>
</organism>
<dbReference type="EMBL" id="MK500311">
    <property type="protein sequence ID" value="QBK85253.1"/>
    <property type="molecule type" value="Genomic_DNA"/>
</dbReference>
<gene>
    <name evidence="1" type="ORF">LCIVAC01_00620</name>
</gene>
<proteinExistence type="predicted"/>
<reference evidence="1" key="1">
    <citation type="journal article" date="2019" name="MBio">
        <title>Virus Genomes from Deep Sea Sediments Expand the Ocean Megavirome and Support Independent Origins of Viral Gigantism.</title>
        <authorList>
            <person name="Backstrom D."/>
            <person name="Yutin N."/>
            <person name="Jorgensen S.L."/>
            <person name="Dharamshi J."/>
            <person name="Homa F."/>
            <person name="Zaremba-Niedwiedzka K."/>
            <person name="Spang A."/>
            <person name="Wolf Y.I."/>
            <person name="Koonin E.V."/>
            <person name="Ettema T.J."/>
        </authorList>
    </citation>
    <scope>NUCLEOTIDE SEQUENCE</scope>
</reference>
<evidence type="ECO:0000313" key="1">
    <source>
        <dbReference type="EMBL" id="QBK85253.1"/>
    </source>
</evidence>
<accession>A0A481YPM6</accession>
<protein>
    <submittedName>
        <fullName evidence="1">Uncharacterized protein</fullName>
    </submittedName>
</protein>